<proteinExistence type="predicted"/>
<organism evidence="1 2">
    <name type="scientific">Pseudaminobacter soli</name>
    <name type="common">ex Li et al. 2025</name>
    <dbReference type="NCBI Taxonomy" id="1295366"/>
    <lineage>
        <taxon>Bacteria</taxon>
        <taxon>Pseudomonadati</taxon>
        <taxon>Pseudomonadota</taxon>
        <taxon>Alphaproteobacteria</taxon>
        <taxon>Hyphomicrobiales</taxon>
        <taxon>Phyllobacteriaceae</taxon>
        <taxon>Pseudaminobacter</taxon>
    </lineage>
</organism>
<accession>A0A2P7S164</accession>
<dbReference type="AlphaFoldDB" id="A0A2P7S164"/>
<evidence type="ECO:0000313" key="2">
    <source>
        <dbReference type="Proteomes" id="UP000240653"/>
    </source>
</evidence>
<sequence length="59" mass="6413">MLGPPGGGKSDLSAAIGFTQIVNGWRLFRASSALFEWLDPWRRSAISFVALSIGEAFQE</sequence>
<keyword evidence="2" id="KW-1185">Reference proteome</keyword>
<comment type="caution">
    <text evidence="1">The sequence shown here is derived from an EMBL/GenBank/DDBJ whole genome shotgun (WGS) entry which is preliminary data.</text>
</comment>
<dbReference type="Proteomes" id="UP000240653">
    <property type="component" value="Unassembled WGS sequence"/>
</dbReference>
<gene>
    <name evidence="1" type="ORF">C7I85_24760</name>
</gene>
<dbReference type="EMBL" id="PXYL01000019">
    <property type="protein sequence ID" value="PSJ56201.1"/>
    <property type="molecule type" value="Genomic_DNA"/>
</dbReference>
<protein>
    <submittedName>
        <fullName evidence="1">Uncharacterized protein</fullName>
    </submittedName>
</protein>
<reference evidence="1 2" key="1">
    <citation type="submission" date="2018-03" db="EMBL/GenBank/DDBJ databases">
        <title>The draft genome of Mesorhizobium soli JCM 19897.</title>
        <authorList>
            <person name="Li L."/>
            <person name="Liu L."/>
            <person name="Liang L."/>
            <person name="Wang T."/>
            <person name="Zhang X."/>
        </authorList>
    </citation>
    <scope>NUCLEOTIDE SEQUENCE [LARGE SCALE GENOMIC DNA]</scope>
    <source>
        <strain evidence="1 2">JCM 19897</strain>
    </source>
</reference>
<evidence type="ECO:0000313" key="1">
    <source>
        <dbReference type="EMBL" id="PSJ56201.1"/>
    </source>
</evidence>
<name>A0A2P7S164_9HYPH</name>